<organism evidence="14 15">
    <name type="scientific">Halosegnis rubeus</name>
    <dbReference type="NCBI Taxonomy" id="2212850"/>
    <lineage>
        <taxon>Archaea</taxon>
        <taxon>Methanobacteriati</taxon>
        <taxon>Methanobacteriota</taxon>
        <taxon>Stenosarchaea group</taxon>
        <taxon>Halobacteria</taxon>
        <taxon>Halobacteriales</taxon>
        <taxon>Natronomonadaceae</taxon>
        <taxon>Halosegnis</taxon>
    </lineage>
</organism>
<dbReference type="InterPro" id="IPR050351">
    <property type="entry name" value="BphY/WalK/GraS-like"/>
</dbReference>
<dbReference type="SUPFAM" id="SSF55874">
    <property type="entry name" value="ATPase domain of HSP90 chaperone/DNA topoisomerase II/histidine kinase"/>
    <property type="match status" value="1"/>
</dbReference>
<dbReference type="CDD" id="cd00082">
    <property type="entry name" value="HisKA"/>
    <property type="match status" value="1"/>
</dbReference>
<dbReference type="GO" id="GO:0030295">
    <property type="term" value="F:protein kinase activator activity"/>
    <property type="evidence" value="ECO:0007669"/>
    <property type="project" value="TreeGrafter"/>
</dbReference>
<evidence type="ECO:0000256" key="12">
    <source>
        <dbReference type="SAM" id="Phobius"/>
    </source>
</evidence>
<feature type="transmembrane region" description="Helical" evidence="12">
    <location>
        <begin position="14"/>
        <end position="34"/>
    </location>
</feature>
<dbReference type="GO" id="GO:0005524">
    <property type="term" value="F:ATP binding"/>
    <property type="evidence" value="ECO:0007669"/>
    <property type="project" value="UniProtKB-KW"/>
</dbReference>
<comment type="caution">
    <text evidence="14">The sequence shown here is derived from an EMBL/GenBank/DDBJ whole genome shotgun (WGS) entry which is preliminary data.</text>
</comment>
<dbReference type="GO" id="GO:0007234">
    <property type="term" value="P:osmosensory signaling via phosphorelay pathway"/>
    <property type="evidence" value="ECO:0007669"/>
    <property type="project" value="TreeGrafter"/>
</dbReference>
<keyword evidence="6" id="KW-0547">Nucleotide-binding</keyword>
<comment type="catalytic activity">
    <reaction evidence="1">
        <text>ATP + protein L-histidine = ADP + protein N-phospho-L-histidine.</text>
        <dbReference type="EC" id="2.7.13.3"/>
    </reaction>
</comment>
<dbReference type="SMART" id="SM00388">
    <property type="entry name" value="HisKA"/>
    <property type="match status" value="1"/>
</dbReference>
<dbReference type="SUPFAM" id="SSF47384">
    <property type="entry name" value="Homodimeric domain of signal transducing histidine kinase"/>
    <property type="match status" value="1"/>
</dbReference>
<feature type="transmembrane region" description="Helical" evidence="12">
    <location>
        <begin position="46"/>
        <end position="66"/>
    </location>
</feature>
<feature type="transmembrane region" description="Helical" evidence="12">
    <location>
        <begin position="213"/>
        <end position="233"/>
    </location>
</feature>
<dbReference type="SMART" id="SM00387">
    <property type="entry name" value="HATPase_c"/>
    <property type="match status" value="1"/>
</dbReference>
<feature type="transmembrane region" description="Helical" evidence="12">
    <location>
        <begin position="72"/>
        <end position="91"/>
    </location>
</feature>
<evidence type="ECO:0000256" key="5">
    <source>
        <dbReference type="ARBA" id="ARBA00022692"/>
    </source>
</evidence>
<feature type="transmembrane region" description="Helical" evidence="12">
    <location>
        <begin position="153"/>
        <end position="174"/>
    </location>
</feature>
<evidence type="ECO:0000256" key="9">
    <source>
        <dbReference type="ARBA" id="ARBA00022989"/>
    </source>
</evidence>
<dbReference type="GO" id="GO:0000156">
    <property type="term" value="F:phosphorelay response regulator activity"/>
    <property type="evidence" value="ECO:0007669"/>
    <property type="project" value="TreeGrafter"/>
</dbReference>
<evidence type="ECO:0000313" key="15">
    <source>
        <dbReference type="Proteomes" id="UP000326865"/>
    </source>
</evidence>
<keyword evidence="8" id="KW-0067">ATP-binding</keyword>
<dbReference type="Gene3D" id="3.30.565.10">
    <property type="entry name" value="Histidine kinase-like ATPase, C-terminal domain"/>
    <property type="match status" value="1"/>
</dbReference>
<evidence type="ECO:0000256" key="6">
    <source>
        <dbReference type="ARBA" id="ARBA00022741"/>
    </source>
</evidence>
<dbReference type="InterPro" id="IPR031621">
    <property type="entry name" value="HisKA_7TM"/>
</dbReference>
<dbReference type="PROSITE" id="PS50109">
    <property type="entry name" value="HIS_KIN"/>
    <property type="match status" value="1"/>
</dbReference>
<evidence type="ECO:0000256" key="2">
    <source>
        <dbReference type="ARBA" id="ARBA00004141"/>
    </source>
</evidence>
<dbReference type="Proteomes" id="UP000326865">
    <property type="component" value="Unassembled WGS sequence"/>
</dbReference>
<dbReference type="InterPro" id="IPR036097">
    <property type="entry name" value="HisK_dim/P_sf"/>
</dbReference>
<dbReference type="PANTHER" id="PTHR42878:SF7">
    <property type="entry name" value="SENSOR HISTIDINE KINASE GLRK"/>
    <property type="match status" value="1"/>
</dbReference>
<protein>
    <recommendedName>
        <fullName evidence="3">histidine kinase</fullName>
        <ecNumber evidence="3">2.7.13.3</ecNumber>
    </recommendedName>
</protein>
<name>A0A5N5UB91_9EURY</name>
<dbReference type="Gene3D" id="1.10.287.130">
    <property type="match status" value="1"/>
</dbReference>
<dbReference type="GO" id="GO:0016020">
    <property type="term" value="C:membrane"/>
    <property type="evidence" value="ECO:0007669"/>
    <property type="project" value="UniProtKB-SubCell"/>
</dbReference>
<comment type="subcellular location">
    <subcellularLocation>
        <location evidence="2">Membrane</location>
        <topology evidence="2">Multi-pass membrane protein</topology>
    </subcellularLocation>
</comment>
<keyword evidence="15" id="KW-1185">Reference proteome</keyword>
<dbReference type="Pfam" id="PF02518">
    <property type="entry name" value="HATPase_c"/>
    <property type="match status" value="1"/>
</dbReference>
<evidence type="ECO:0000259" key="13">
    <source>
        <dbReference type="PROSITE" id="PS50109"/>
    </source>
</evidence>
<dbReference type="EC" id="2.7.13.3" evidence="3"/>
<dbReference type="SUPFAM" id="SSF55785">
    <property type="entry name" value="PYP-like sensor domain (PAS domain)"/>
    <property type="match status" value="1"/>
</dbReference>
<evidence type="ECO:0000256" key="11">
    <source>
        <dbReference type="ARBA" id="ARBA00023136"/>
    </source>
</evidence>
<keyword evidence="4" id="KW-0808">Transferase</keyword>
<dbReference type="PANTHER" id="PTHR42878">
    <property type="entry name" value="TWO-COMPONENT HISTIDINE KINASE"/>
    <property type="match status" value="1"/>
</dbReference>
<keyword evidence="9 12" id="KW-1133">Transmembrane helix</keyword>
<accession>A0A5N5UB91</accession>
<feature type="transmembrane region" description="Helical" evidence="12">
    <location>
        <begin position="186"/>
        <end position="207"/>
    </location>
</feature>
<reference evidence="14 15" key="1">
    <citation type="submission" date="2019-10" db="EMBL/GenBank/DDBJ databases">
        <title>Unraveling microbial dark matter from salterns through culturing: the case of the genus Halosegnis.</title>
        <authorList>
            <person name="Duran-Viseras A."/>
            <person name="Andrei A.-S."/>
            <person name="Vera-Gargallo B."/>
            <person name="Ghai R."/>
            <person name="Sanchez-Porro C."/>
            <person name="Ventosa A."/>
        </authorList>
    </citation>
    <scope>NUCLEOTIDE SEQUENCE [LARGE SCALE GENOMIC DNA]</scope>
    <source>
        <strain evidence="14 15">F18-79</strain>
    </source>
</reference>
<keyword evidence="11 12" id="KW-0472">Membrane</keyword>
<feature type="domain" description="Histidine kinase" evidence="13">
    <location>
        <begin position="362"/>
        <end position="568"/>
    </location>
</feature>
<evidence type="ECO:0000256" key="8">
    <source>
        <dbReference type="ARBA" id="ARBA00022840"/>
    </source>
</evidence>
<evidence type="ECO:0000256" key="10">
    <source>
        <dbReference type="ARBA" id="ARBA00023012"/>
    </source>
</evidence>
<dbReference type="Pfam" id="PF13188">
    <property type="entry name" value="PAS_8"/>
    <property type="match status" value="1"/>
</dbReference>
<sequence length="575" mass="61852">MVSTMPPVLDPVRLPYLLVFGGVTLACFGLATVLARQQTAAGERELTALFVAIGCWNACSVGLLLVPRQFAVRPLFAGSLLMAIVVSVVWLRFAQVYCGQDPLPIPGRRYLVIGALMAALVLPITNSLHGLVWTDITVQYRYNIPVFLAERGPAHHVLTGASYLFTFASVRCLAIRFWNARITRPAILSVLVGFGLSISANLLPVVSDLLIEYPPAVTAGGGAFGAFGVLVAVRSDLSGTVSIARRSVFDTLADPAVVVDTGGHVLAANEAFVQTFGDPTTGEPFTATNPGLARQLDADAIDRQTVQVDGEDDATHYSVIASPVGVDGTRGRSLVFRDISDLRSATRRLERQNEHLDELAYSAAHNLRNPLGVIDGYAGMIRSELDDVDDPSFDRDRVQGHVDKVAANSQRMEEIVTDLLCVTHASKADGEREWVSLGALAEAAMDAVNGVENLRLTVAEDGEVRSNPEQFEMLLSTLVRASRDRSGDEQVSVRLTASEDGFVFEDDAESIDEQDAEVFLSYGYATKYPGTGLGLAVARMLATSHEWEIDIDGSYDGLRVVVSGAAVRPATDTRS</sequence>
<keyword evidence="7" id="KW-0418">Kinase</keyword>
<dbReference type="GO" id="GO:0000155">
    <property type="term" value="F:phosphorelay sensor kinase activity"/>
    <property type="evidence" value="ECO:0007669"/>
    <property type="project" value="InterPro"/>
</dbReference>
<evidence type="ECO:0000313" key="14">
    <source>
        <dbReference type="EMBL" id="KAB7515838.1"/>
    </source>
</evidence>
<dbReference type="InterPro" id="IPR003661">
    <property type="entry name" value="HisK_dim/P_dom"/>
</dbReference>
<dbReference type="InterPro" id="IPR036890">
    <property type="entry name" value="HATPase_C_sf"/>
</dbReference>
<proteinExistence type="predicted"/>
<keyword evidence="10" id="KW-0902">Two-component regulatory system</keyword>
<evidence type="ECO:0000256" key="1">
    <source>
        <dbReference type="ARBA" id="ARBA00000085"/>
    </source>
</evidence>
<keyword evidence="5 12" id="KW-0812">Transmembrane</keyword>
<dbReference type="InterPro" id="IPR035965">
    <property type="entry name" value="PAS-like_dom_sf"/>
</dbReference>
<dbReference type="InterPro" id="IPR000014">
    <property type="entry name" value="PAS"/>
</dbReference>
<dbReference type="InterPro" id="IPR003594">
    <property type="entry name" value="HATPase_dom"/>
</dbReference>
<dbReference type="Pfam" id="PF16927">
    <property type="entry name" value="HisKA_7TM"/>
    <property type="match status" value="1"/>
</dbReference>
<dbReference type="EMBL" id="QKKZ01000001">
    <property type="protein sequence ID" value="KAB7515838.1"/>
    <property type="molecule type" value="Genomic_DNA"/>
</dbReference>
<feature type="transmembrane region" description="Helical" evidence="12">
    <location>
        <begin position="111"/>
        <end position="133"/>
    </location>
</feature>
<evidence type="ECO:0000256" key="7">
    <source>
        <dbReference type="ARBA" id="ARBA00022777"/>
    </source>
</evidence>
<gene>
    <name evidence="14" type="ORF">DM867_01460</name>
</gene>
<dbReference type="InterPro" id="IPR005467">
    <property type="entry name" value="His_kinase_dom"/>
</dbReference>
<evidence type="ECO:0000256" key="4">
    <source>
        <dbReference type="ARBA" id="ARBA00022679"/>
    </source>
</evidence>
<dbReference type="Gene3D" id="3.30.450.20">
    <property type="entry name" value="PAS domain"/>
    <property type="match status" value="1"/>
</dbReference>
<dbReference type="Pfam" id="PF00512">
    <property type="entry name" value="HisKA"/>
    <property type="match status" value="1"/>
</dbReference>
<dbReference type="AlphaFoldDB" id="A0A5N5UB91"/>
<evidence type="ECO:0000256" key="3">
    <source>
        <dbReference type="ARBA" id="ARBA00012438"/>
    </source>
</evidence>